<evidence type="ECO:0000313" key="3">
    <source>
        <dbReference type="Proteomes" id="UP001221838"/>
    </source>
</evidence>
<evidence type="ECO:0008006" key="4">
    <source>
        <dbReference type="Google" id="ProtNLM"/>
    </source>
</evidence>
<keyword evidence="1" id="KW-0732">Signal</keyword>
<feature type="signal peptide" evidence="1">
    <location>
        <begin position="1"/>
        <end position="26"/>
    </location>
</feature>
<dbReference type="PROSITE" id="PS51257">
    <property type="entry name" value="PROKAR_LIPOPROTEIN"/>
    <property type="match status" value="1"/>
</dbReference>
<evidence type="ECO:0000313" key="2">
    <source>
        <dbReference type="EMBL" id="MDC0710985.1"/>
    </source>
</evidence>
<protein>
    <recommendedName>
        <fullName evidence="4">Lipoprotein</fullName>
    </recommendedName>
</protein>
<dbReference type="RefSeq" id="WP_272140918.1">
    <property type="nucleotide sequence ID" value="NZ_JAQNDM010000002.1"/>
</dbReference>
<dbReference type="Proteomes" id="UP001221838">
    <property type="component" value="Unassembled WGS sequence"/>
</dbReference>
<comment type="caution">
    <text evidence="2">The sequence shown here is derived from an EMBL/GenBank/DDBJ whole genome shotgun (WGS) entry which is preliminary data.</text>
</comment>
<name>A0ABT5DBD7_9BACT</name>
<reference evidence="2 3" key="1">
    <citation type="submission" date="2022-11" db="EMBL/GenBank/DDBJ databases">
        <title>Minimal conservation of predation-associated metabolite biosynthetic gene clusters underscores biosynthetic potential of Myxococcota including descriptions for ten novel species: Archangium lansinium sp. nov., Myxococcus landrumus sp. nov., Nannocystis bai.</title>
        <authorList>
            <person name="Ahearne A."/>
            <person name="Stevens C."/>
            <person name="Dowd S."/>
        </authorList>
    </citation>
    <scope>NUCLEOTIDE SEQUENCE [LARGE SCALE GENOMIC DNA]</scope>
    <source>
        <strain evidence="2 3">NCWAL01</strain>
    </source>
</reference>
<gene>
    <name evidence="2" type="ORF">POL68_21110</name>
</gene>
<feature type="chain" id="PRO_5046586589" description="Lipoprotein" evidence="1">
    <location>
        <begin position="27"/>
        <end position="109"/>
    </location>
</feature>
<dbReference type="EMBL" id="JAQNDM010000002">
    <property type="protein sequence ID" value="MDC0710985.1"/>
    <property type="molecule type" value="Genomic_DNA"/>
</dbReference>
<accession>A0ABT5DBD7</accession>
<keyword evidence="3" id="KW-1185">Reference proteome</keyword>
<organism evidence="2 3">
    <name type="scientific">Stigmatella ashevillensis</name>
    <dbReference type="NCBI Taxonomy" id="2995309"/>
    <lineage>
        <taxon>Bacteria</taxon>
        <taxon>Pseudomonadati</taxon>
        <taxon>Myxococcota</taxon>
        <taxon>Myxococcia</taxon>
        <taxon>Myxococcales</taxon>
        <taxon>Cystobacterineae</taxon>
        <taxon>Archangiaceae</taxon>
        <taxon>Stigmatella</taxon>
    </lineage>
</organism>
<proteinExistence type="predicted"/>
<evidence type="ECO:0000256" key="1">
    <source>
        <dbReference type="SAM" id="SignalP"/>
    </source>
</evidence>
<sequence>MNRRSLLLSACAALLLGLAGCGEAHGAWAPVGEEAFEEEGVSGGAFDTQCQAACAVTNTGSGICPYTSGGRARASFLKGCSKACTQAQEEARAKIPPGCVIQTCEYSGC</sequence>